<dbReference type="InterPro" id="IPR002130">
    <property type="entry name" value="Cyclophilin-type_PPIase_dom"/>
</dbReference>
<dbReference type="RefSeq" id="WP_096400126.1">
    <property type="nucleotide sequence ID" value="NZ_AP017368.1"/>
</dbReference>
<dbReference type="KEGG" id="dtr:RSDT_1010"/>
<dbReference type="PIRSF" id="PIRSF001467">
    <property type="entry name" value="Peptidylpro_ismrse"/>
    <property type="match status" value="1"/>
</dbReference>
<dbReference type="InterPro" id="IPR029000">
    <property type="entry name" value="Cyclophilin-like_dom_sf"/>
</dbReference>
<protein>
    <recommendedName>
        <fullName evidence="5">Peptidyl-prolyl cis-trans isomerase</fullName>
        <shortName evidence="5">PPIase</shortName>
        <ecNumber evidence="5">5.2.1.8</ecNumber>
    </recommendedName>
</protein>
<keyword evidence="3 5" id="KW-0697">Rotamase</keyword>
<sequence length="169" mass="18491">MADNLTVLLETSSGDVLLELYPDKTPKTVANFLQYVDVGFYENTIFHRVIPGFMIQGGGLSARMEEKDTGIPVENEADNRLPNERGAVAMARTADPHSATAQFFINLADNSFLDHSAPTPDGWGYCVFGKVVEGMDVVDKIAKVKTKNQGIHENVPVDMVLITGASRFE</sequence>
<dbReference type="GO" id="GO:0006457">
    <property type="term" value="P:protein folding"/>
    <property type="evidence" value="ECO:0007669"/>
    <property type="project" value="InterPro"/>
</dbReference>
<gene>
    <name evidence="7" type="primary">ppiB</name>
    <name evidence="7" type="ORF">RSDT_1010</name>
</gene>
<feature type="domain" description="PPIase cyclophilin-type" evidence="6">
    <location>
        <begin position="10"/>
        <end position="167"/>
    </location>
</feature>
<dbReference type="Gene3D" id="2.40.100.10">
    <property type="entry name" value="Cyclophilin-like"/>
    <property type="match status" value="1"/>
</dbReference>
<evidence type="ECO:0000259" key="6">
    <source>
        <dbReference type="PROSITE" id="PS50072"/>
    </source>
</evidence>
<dbReference type="InterPro" id="IPR024936">
    <property type="entry name" value="Cyclophilin-type_PPIase"/>
</dbReference>
<keyword evidence="4 5" id="KW-0413">Isomerase</keyword>
<dbReference type="InterPro" id="IPR044665">
    <property type="entry name" value="E_coli_cyclophilin_A-like"/>
</dbReference>
<dbReference type="PRINTS" id="PR00153">
    <property type="entry name" value="CSAPPISMRASE"/>
</dbReference>
<name>A0A1J1DRQ5_9BACT</name>
<evidence type="ECO:0000256" key="1">
    <source>
        <dbReference type="ARBA" id="ARBA00002388"/>
    </source>
</evidence>
<dbReference type="InterPro" id="IPR020892">
    <property type="entry name" value="Cyclophilin-type_PPIase_CS"/>
</dbReference>
<dbReference type="CDD" id="cd01920">
    <property type="entry name" value="cyclophilin_EcCYP_like"/>
    <property type="match status" value="1"/>
</dbReference>
<dbReference type="Pfam" id="PF00160">
    <property type="entry name" value="Pro_isomerase"/>
    <property type="match status" value="1"/>
</dbReference>
<dbReference type="GO" id="GO:0003755">
    <property type="term" value="F:peptidyl-prolyl cis-trans isomerase activity"/>
    <property type="evidence" value="ECO:0007669"/>
    <property type="project" value="UniProtKB-UniRule"/>
</dbReference>
<organism evidence="7 8">
    <name type="scientific">Candidatus Desulfovibrio trichonymphae</name>
    <dbReference type="NCBI Taxonomy" id="1725232"/>
    <lineage>
        <taxon>Bacteria</taxon>
        <taxon>Pseudomonadati</taxon>
        <taxon>Thermodesulfobacteriota</taxon>
        <taxon>Desulfovibrionia</taxon>
        <taxon>Desulfovibrionales</taxon>
        <taxon>Desulfovibrionaceae</taxon>
        <taxon>Desulfovibrio</taxon>
    </lineage>
</organism>
<keyword evidence="8" id="KW-1185">Reference proteome</keyword>
<evidence type="ECO:0000256" key="4">
    <source>
        <dbReference type="ARBA" id="ARBA00023235"/>
    </source>
</evidence>
<reference evidence="7 8" key="1">
    <citation type="journal article" date="2017" name="ISME J.">
        <title>Genome of 'Ca. Desulfovibrio trichonymphae', an H2-oxidizing bacterium in a tripartite symbiotic system within a protist cell in the termite gut.</title>
        <authorList>
            <person name="Kuwahara H."/>
            <person name="Yuki M."/>
            <person name="Izawa K."/>
            <person name="Ohkuma M."/>
            <person name="Hongoh Y."/>
        </authorList>
    </citation>
    <scope>NUCLEOTIDE SEQUENCE [LARGE SCALE GENOMIC DNA]</scope>
    <source>
        <strain evidence="7 8">Rs-N31</strain>
    </source>
</reference>
<dbReference type="SUPFAM" id="SSF50891">
    <property type="entry name" value="Cyclophilin-like"/>
    <property type="match status" value="1"/>
</dbReference>
<comment type="function">
    <text evidence="1 5">PPIases accelerate the folding of proteins. It catalyzes the cis-trans isomerization of proline imidic peptide bonds in oligopeptides.</text>
</comment>
<dbReference type="OrthoDB" id="9807797at2"/>
<comment type="catalytic activity">
    <reaction evidence="5">
        <text>[protein]-peptidylproline (omega=180) = [protein]-peptidylproline (omega=0)</text>
        <dbReference type="Rhea" id="RHEA:16237"/>
        <dbReference type="Rhea" id="RHEA-COMP:10747"/>
        <dbReference type="Rhea" id="RHEA-COMP:10748"/>
        <dbReference type="ChEBI" id="CHEBI:83833"/>
        <dbReference type="ChEBI" id="CHEBI:83834"/>
        <dbReference type="EC" id="5.2.1.8"/>
    </reaction>
</comment>
<dbReference type="PANTHER" id="PTHR43246">
    <property type="entry name" value="PEPTIDYL-PROLYL CIS-TRANS ISOMERASE CYP38, CHLOROPLASTIC"/>
    <property type="match status" value="1"/>
</dbReference>
<dbReference type="PROSITE" id="PS50072">
    <property type="entry name" value="CSA_PPIASE_2"/>
    <property type="match status" value="1"/>
</dbReference>
<dbReference type="Proteomes" id="UP000242645">
    <property type="component" value="Chromosome"/>
</dbReference>
<evidence type="ECO:0000256" key="5">
    <source>
        <dbReference type="RuleBase" id="RU363019"/>
    </source>
</evidence>
<dbReference type="EMBL" id="AP017368">
    <property type="protein sequence ID" value="BAV92522.1"/>
    <property type="molecule type" value="Genomic_DNA"/>
</dbReference>
<comment type="similarity">
    <text evidence="2 5">Belongs to the cyclophilin-type PPIase family.</text>
</comment>
<evidence type="ECO:0000313" key="7">
    <source>
        <dbReference type="EMBL" id="BAV92522.1"/>
    </source>
</evidence>
<evidence type="ECO:0000313" key="8">
    <source>
        <dbReference type="Proteomes" id="UP000242645"/>
    </source>
</evidence>
<dbReference type="PROSITE" id="PS00170">
    <property type="entry name" value="CSA_PPIASE_1"/>
    <property type="match status" value="1"/>
</dbReference>
<dbReference type="EC" id="5.2.1.8" evidence="5"/>
<proteinExistence type="inferred from homology"/>
<evidence type="ECO:0000256" key="2">
    <source>
        <dbReference type="ARBA" id="ARBA00007365"/>
    </source>
</evidence>
<dbReference type="AlphaFoldDB" id="A0A1J1DRQ5"/>
<accession>A0A1J1DRQ5</accession>
<evidence type="ECO:0000256" key="3">
    <source>
        <dbReference type="ARBA" id="ARBA00023110"/>
    </source>
</evidence>